<feature type="transmembrane region" description="Helical" evidence="7">
    <location>
        <begin position="130"/>
        <end position="149"/>
    </location>
</feature>
<dbReference type="STRING" id="36849.OXPF_00420"/>
<organism evidence="9 10">
    <name type="scientific">Oxobacter pfennigii</name>
    <dbReference type="NCBI Taxonomy" id="36849"/>
    <lineage>
        <taxon>Bacteria</taxon>
        <taxon>Bacillati</taxon>
        <taxon>Bacillota</taxon>
        <taxon>Clostridia</taxon>
        <taxon>Eubacteriales</taxon>
        <taxon>Clostridiaceae</taxon>
        <taxon>Oxobacter</taxon>
    </lineage>
</organism>
<reference evidence="9 10" key="1">
    <citation type="submission" date="2015-09" db="EMBL/GenBank/DDBJ databases">
        <title>Genome sequence of Oxobacter pfennigii DSM 3222.</title>
        <authorList>
            <person name="Poehlein A."/>
            <person name="Bengelsdorf F.R."/>
            <person name="Schiel-Bengelsdorf B."/>
            <person name="Duerre P."/>
            <person name="Daniel R."/>
        </authorList>
    </citation>
    <scope>NUCLEOTIDE SEQUENCE [LARGE SCALE GENOMIC DNA]</scope>
    <source>
        <strain evidence="9 10">DSM 3222</strain>
    </source>
</reference>
<comment type="caution">
    <text evidence="9">The sequence shown here is derived from an EMBL/GenBank/DDBJ whole genome shotgun (WGS) entry which is preliminary data.</text>
</comment>
<evidence type="ECO:0000313" key="9">
    <source>
        <dbReference type="EMBL" id="KPU46314.1"/>
    </source>
</evidence>
<dbReference type="AlphaFoldDB" id="A0A0P9ALP9"/>
<feature type="domain" description="CstA N-terminal" evidence="8">
    <location>
        <begin position="354"/>
        <end position="493"/>
    </location>
</feature>
<keyword evidence="6 7" id="KW-0472">Membrane</keyword>
<keyword evidence="4 7" id="KW-0812">Transmembrane</keyword>
<evidence type="ECO:0000256" key="4">
    <source>
        <dbReference type="ARBA" id="ARBA00022692"/>
    </source>
</evidence>
<feature type="transmembrane region" description="Helical" evidence="7">
    <location>
        <begin position="285"/>
        <end position="311"/>
    </location>
</feature>
<evidence type="ECO:0000256" key="5">
    <source>
        <dbReference type="ARBA" id="ARBA00022989"/>
    </source>
</evidence>
<dbReference type="Pfam" id="PF02554">
    <property type="entry name" value="CstA"/>
    <property type="match status" value="2"/>
</dbReference>
<feature type="domain" description="CstA N-terminal" evidence="8">
    <location>
        <begin position="2"/>
        <end position="353"/>
    </location>
</feature>
<dbReference type="GO" id="GO:0005886">
    <property type="term" value="C:plasma membrane"/>
    <property type="evidence" value="ECO:0007669"/>
    <property type="project" value="UniProtKB-SubCell"/>
</dbReference>
<dbReference type="Proteomes" id="UP000050326">
    <property type="component" value="Unassembled WGS sequence"/>
</dbReference>
<dbReference type="PANTHER" id="PTHR30252:SF0">
    <property type="entry name" value="PEPTIDE TRANSPORTER CSTA"/>
    <property type="match status" value="1"/>
</dbReference>
<dbReference type="InterPro" id="IPR003706">
    <property type="entry name" value="CstA_N"/>
</dbReference>
<feature type="transmembrane region" description="Helical" evidence="7">
    <location>
        <begin position="84"/>
        <end position="109"/>
    </location>
</feature>
<comment type="subcellular location">
    <subcellularLocation>
        <location evidence="1">Cell membrane</location>
        <topology evidence="1">Multi-pass membrane protein</topology>
    </subcellularLocation>
</comment>
<sequence length="540" mass="59334">MNSLLLIILAAVIFIIAYITYGKWLAKEWGIDDSRKTPAHNRYNGSDYNPAKPSILLGHHFSSIAGANPIIGPIQAAVFGWLPVFLWIMVGSVFVGGVQDFGAIFASIRNDGKSIGRIVEFNMGSTGKKLFNLFAWLMILLVIAAFIDICSKTFTSVPEAGTSSFVFVILSMLYGYIVNRRRPSFWISTIVGIVFSVFSIWMGMMFPMVLSADPVINARMWIIIILVYIAIASVLPIWLLLQPRDYLNSFLLYALIIGTVAGLLIKNPEINLDMFTGFKTASGDYLFPMLFVTLTSGAVSGFHCLVASGTTSKQIDKESHARIIGYGTMLIEGLLAIVALITAGYFAAPEFSKLMETGGPVTVFSKGISEFLAVVKVPQKSAETFVSLTVTAFAMTSMDTATRIGRYLFQETFDGADKFVLSNKYVSSLITIGVVWALTLTGYPRIWSLFGTANQLLAALALLAIGAYLMRQRKNASMIVVPMILIYAVAITALILEIRRNIMEMNIPLAVIATGLLVMSAIQFKEGWKILSSMRLHKRK</sequence>
<keyword evidence="3" id="KW-1003">Cell membrane</keyword>
<dbReference type="EMBL" id="LKET01000006">
    <property type="protein sequence ID" value="KPU46314.1"/>
    <property type="molecule type" value="Genomic_DNA"/>
</dbReference>
<proteinExistence type="inferred from homology"/>
<feature type="transmembrane region" description="Helical" evidence="7">
    <location>
        <begin position="449"/>
        <end position="469"/>
    </location>
</feature>
<keyword evidence="10" id="KW-1185">Reference proteome</keyword>
<evidence type="ECO:0000256" key="3">
    <source>
        <dbReference type="ARBA" id="ARBA00022475"/>
    </source>
</evidence>
<feature type="transmembrane region" description="Helical" evidence="7">
    <location>
        <begin position="185"/>
        <end position="206"/>
    </location>
</feature>
<gene>
    <name evidence="9" type="primary">cstA</name>
    <name evidence="9" type="ORF">OXPF_00420</name>
</gene>
<protein>
    <submittedName>
        <fullName evidence="9">Carbon starvation protein A</fullName>
    </submittedName>
</protein>
<feature type="transmembrane region" description="Helical" evidence="7">
    <location>
        <begin position="246"/>
        <end position="265"/>
    </location>
</feature>
<feature type="transmembrane region" description="Helical" evidence="7">
    <location>
        <begin position="425"/>
        <end position="443"/>
    </location>
</feature>
<name>A0A0P9ALP9_9CLOT</name>
<feature type="transmembrane region" description="Helical" evidence="7">
    <location>
        <begin position="507"/>
        <end position="524"/>
    </location>
</feature>
<accession>A0A0P9ALP9</accession>
<dbReference type="InterPro" id="IPR051605">
    <property type="entry name" value="CstA"/>
</dbReference>
<evidence type="ECO:0000313" key="10">
    <source>
        <dbReference type="Proteomes" id="UP000050326"/>
    </source>
</evidence>
<feature type="transmembrane region" description="Helical" evidence="7">
    <location>
        <begin position="385"/>
        <end position="404"/>
    </location>
</feature>
<feature type="transmembrane region" description="Helical" evidence="7">
    <location>
        <begin position="476"/>
        <end position="495"/>
    </location>
</feature>
<dbReference type="OrthoDB" id="9761224at2"/>
<feature type="transmembrane region" description="Helical" evidence="7">
    <location>
        <begin position="323"/>
        <end position="348"/>
    </location>
</feature>
<evidence type="ECO:0000259" key="8">
    <source>
        <dbReference type="Pfam" id="PF02554"/>
    </source>
</evidence>
<dbReference type="RefSeq" id="WP_054873207.1">
    <property type="nucleotide sequence ID" value="NZ_LKET01000006.1"/>
</dbReference>
<dbReference type="GO" id="GO:0009267">
    <property type="term" value="P:cellular response to starvation"/>
    <property type="evidence" value="ECO:0007669"/>
    <property type="project" value="InterPro"/>
</dbReference>
<feature type="transmembrane region" description="Helical" evidence="7">
    <location>
        <begin position="218"/>
        <end position="239"/>
    </location>
</feature>
<evidence type="ECO:0000256" key="7">
    <source>
        <dbReference type="SAM" id="Phobius"/>
    </source>
</evidence>
<feature type="transmembrane region" description="Helical" evidence="7">
    <location>
        <begin position="161"/>
        <end position="178"/>
    </location>
</feature>
<evidence type="ECO:0000256" key="1">
    <source>
        <dbReference type="ARBA" id="ARBA00004651"/>
    </source>
</evidence>
<dbReference type="PANTHER" id="PTHR30252">
    <property type="entry name" value="INNER MEMBRANE PEPTIDE TRANSPORTER"/>
    <property type="match status" value="1"/>
</dbReference>
<dbReference type="PATRIC" id="fig|36849.3.peg.48"/>
<comment type="similarity">
    <text evidence="2">Belongs to the peptide transporter carbon starvation (CstA) (TC 2.A.114) family.</text>
</comment>
<evidence type="ECO:0000256" key="6">
    <source>
        <dbReference type="ARBA" id="ARBA00023136"/>
    </source>
</evidence>
<keyword evidence="5 7" id="KW-1133">Transmembrane helix</keyword>
<evidence type="ECO:0000256" key="2">
    <source>
        <dbReference type="ARBA" id="ARBA00007755"/>
    </source>
</evidence>